<evidence type="ECO:0000313" key="3">
    <source>
        <dbReference type="Proteomes" id="UP001501509"/>
    </source>
</evidence>
<accession>A0ABN3PIZ4</accession>
<gene>
    <name evidence="2" type="ORF">GCM10010411_21960</name>
</gene>
<dbReference type="Proteomes" id="UP001501509">
    <property type="component" value="Unassembled WGS sequence"/>
</dbReference>
<feature type="region of interest" description="Disordered" evidence="1">
    <location>
        <begin position="1"/>
        <end position="72"/>
    </location>
</feature>
<feature type="compositionally biased region" description="Basic and acidic residues" evidence="1">
    <location>
        <begin position="18"/>
        <end position="28"/>
    </location>
</feature>
<keyword evidence="3" id="KW-1185">Reference proteome</keyword>
<sequence>MAWSKRRRDMTPSLESATDTKKTGDQDLRPPAQARDQGLPPPAQARDQGLRPPAQAGSRTGSGTAPTSARNC</sequence>
<dbReference type="EMBL" id="BAAATD010000002">
    <property type="protein sequence ID" value="GAA2588710.1"/>
    <property type="molecule type" value="Genomic_DNA"/>
</dbReference>
<feature type="compositionally biased region" description="Polar residues" evidence="1">
    <location>
        <begin position="57"/>
        <end position="72"/>
    </location>
</feature>
<evidence type="ECO:0000256" key="1">
    <source>
        <dbReference type="SAM" id="MobiDB-lite"/>
    </source>
</evidence>
<reference evidence="2 3" key="1">
    <citation type="journal article" date="2019" name="Int. J. Syst. Evol. Microbiol.">
        <title>The Global Catalogue of Microorganisms (GCM) 10K type strain sequencing project: providing services to taxonomists for standard genome sequencing and annotation.</title>
        <authorList>
            <consortium name="The Broad Institute Genomics Platform"/>
            <consortium name="The Broad Institute Genome Sequencing Center for Infectious Disease"/>
            <person name="Wu L."/>
            <person name="Ma J."/>
        </authorList>
    </citation>
    <scope>NUCLEOTIDE SEQUENCE [LARGE SCALE GENOMIC DNA]</scope>
    <source>
        <strain evidence="2 3">JCM 6833</strain>
    </source>
</reference>
<protein>
    <submittedName>
        <fullName evidence="2">Uncharacterized protein</fullName>
    </submittedName>
</protein>
<name>A0ABN3PIZ4_9ACTN</name>
<organism evidence="2 3">
    <name type="scientific">Actinomadura fulvescens</name>
    <dbReference type="NCBI Taxonomy" id="46160"/>
    <lineage>
        <taxon>Bacteria</taxon>
        <taxon>Bacillati</taxon>
        <taxon>Actinomycetota</taxon>
        <taxon>Actinomycetes</taxon>
        <taxon>Streptosporangiales</taxon>
        <taxon>Thermomonosporaceae</taxon>
        <taxon>Actinomadura</taxon>
    </lineage>
</organism>
<proteinExistence type="predicted"/>
<evidence type="ECO:0000313" key="2">
    <source>
        <dbReference type="EMBL" id="GAA2588710.1"/>
    </source>
</evidence>
<comment type="caution">
    <text evidence="2">The sequence shown here is derived from an EMBL/GenBank/DDBJ whole genome shotgun (WGS) entry which is preliminary data.</text>
</comment>